<dbReference type="STRING" id="1237149.C900_04291"/>
<organism evidence="10 11">
    <name type="scientific">Fulvivirga imtechensis AK7</name>
    <dbReference type="NCBI Taxonomy" id="1237149"/>
    <lineage>
        <taxon>Bacteria</taxon>
        <taxon>Pseudomonadati</taxon>
        <taxon>Bacteroidota</taxon>
        <taxon>Cytophagia</taxon>
        <taxon>Cytophagales</taxon>
        <taxon>Fulvivirgaceae</taxon>
        <taxon>Fulvivirga</taxon>
    </lineage>
</organism>
<dbReference type="InterPro" id="IPR015853">
    <property type="entry name" value="ABC_transpr_FbpC"/>
</dbReference>
<dbReference type="GO" id="GO:0016887">
    <property type="term" value="F:ATP hydrolysis activity"/>
    <property type="evidence" value="ECO:0007669"/>
    <property type="project" value="InterPro"/>
</dbReference>
<keyword evidence="5 10" id="KW-0067">ATP-binding</keyword>
<dbReference type="Gene3D" id="3.40.50.300">
    <property type="entry name" value="P-loop containing nucleotide triphosphate hydrolases"/>
    <property type="match status" value="1"/>
</dbReference>
<evidence type="ECO:0000256" key="5">
    <source>
        <dbReference type="ARBA" id="ARBA00022840"/>
    </source>
</evidence>
<dbReference type="PROSITE" id="PS50893">
    <property type="entry name" value="ABC_TRANSPORTER_2"/>
    <property type="match status" value="1"/>
</dbReference>
<keyword evidence="3" id="KW-0410">Iron transport</keyword>
<evidence type="ECO:0000256" key="1">
    <source>
        <dbReference type="ARBA" id="ARBA00022448"/>
    </source>
</evidence>
<dbReference type="SMART" id="SM00382">
    <property type="entry name" value="AAA"/>
    <property type="match status" value="1"/>
</dbReference>
<evidence type="ECO:0000256" key="3">
    <source>
        <dbReference type="ARBA" id="ARBA00022496"/>
    </source>
</evidence>
<dbReference type="eggNOG" id="COG3842">
    <property type="taxonomic scope" value="Bacteria"/>
</dbReference>
<dbReference type="SUPFAM" id="SSF52540">
    <property type="entry name" value="P-loop containing nucleoside triphosphate hydrolases"/>
    <property type="match status" value="1"/>
</dbReference>
<dbReference type="CDD" id="cd03259">
    <property type="entry name" value="ABC_Carb_Solutes_like"/>
    <property type="match status" value="1"/>
</dbReference>
<dbReference type="Pfam" id="PF00005">
    <property type="entry name" value="ABC_tran"/>
    <property type="match status" value="1"/>
</dbReference>
<dbReference type="InterPro" id="IPR017871">
    <property type="entry name" value="ABC_transporter-like_CS"/>
</dbReference>
<dbReference type="PANTHER" id="PTHR42781:SF4">
    <property type="entry name" value="SPERMIDINE_PUTRESCINE IMPORT ATP-BINDING PROTEIN POTA"/>
    <property type="match status" value="1"/>
</dbReference>
<comment type="caution">
    <text evidence="10">The sequence shown here is derived from an EMBL/GenBank/DDBJ whole genome shotgun (WGS) entry which is preliminary data.</text>
</comment>
<dbReference type="GO" id="GO:0016020">
    <property type="term" value="C:membrane"/>
    <property type="evidence" value="ECO:0007669"/>
    <property type="project" value="InterPro"/>
</dbReference>
<feature type="domain" description="ABC transporter" evidence="9">
    <location>
        <begin position="1"/>
        <end position="234"/>
    </location>
</feature>
<dbReference type="OrthoDB" id="9802264at2"/>
<keyword evidence="7" id="KW-0406">Ion transport</keyword>
<evidence type="ECO:0000256" key="6">
    <source>
        <dbReference type="ARBA" id="ARBA00023004"/>
    </source>
</evidence>
<keyword evidence="1" id="KW-0813">Transport</keyword>
<dbReference type="InterPro" id="IPR050093">
    <property type="entry name" value="ABC_SmlMolc_Importer"/>
</dbReference>
<dbReference type="PATRIC" id="fig|1237149.3.peg.575"/>
<evidence type="ECO:0000259" key="9">
    <source>
        <dbReference type="PROSITE" id="PS50893"/>
    </source>
</evidence>
<dbReference type="PANTHER" id="PTHR42781">
    <property type="entry name" value="SPERMIDINE/PUTRESCINE IMPORT ATP-BINDING PROTEIN POTA"/>
    <property type="match status" value="1"/>
</dbReference>
<dbReference type="GO" id="GO:0015408">
    <property type="term" value="F:ABC-type ferric iron transporter activity"/>
    <property type="evidence" value="ECO:0007669"/>
    <property type="project" value="InterPro"/>
</dbReference>
<dbReference type="RefSeq" id="WP_009578020.1">
    <property type="nucleotide sequence ID" value="NZ_AMZN01000006.1"/>
</dbReference>
<name>L8K0H9_9BACT</name>
<reference evidence="10 11" key="1">
    <citation type="submission" date="2012-12" db="EMBL/GenBank/DDBJ databases">
        <title>Genome assembly of Fulvivirga imtechensis AK7.</title>
        <authorList>
            <person name="Nupur N."/>
            <person name="Khatri I."/>
            <person name="Kumar R."/>
            <person name="Subramanian S."/>
            <person name="Pinnaka A."/>
        </authorList>
    </citation>
    <scope>NUCLEOTIDE SEQUENCE [LARGE SCALE GENOMIC DNA]</scope>
    <source>
        <strain evidence="10 11">AK7</strain>
    </source>
</reference>
<evidence type="ECO:0000256" key="4">
    <source>
        <dbReference type="ARBA" id="ARBA00022741"/>
    </source>
</evidence>
<evidence type="ECO:0000256" key="7">
    <source>
        <dbReference type="ARBA" id="ARBA00023065"/>
    </source>
</evidence>
<evidence type="ECO:0000313" key="11">
    <source>
        <dbReference type="Proteomes" id="UP000011135"/>
    </source>
</evidence>
<keyword evidence="4" id="KW-0547">Nucleotide-binding</keyword>
<evidence type="ECO:0000256" key="8">
    <source>
        <dbReference type="ARBA" id="ARBA00023136"/>
    </source>
</evidence>
<keyword evidence="2" id="KW-1003">Cell membrane</keyword>
<dbReference type="Proteomes" id="UP000011135">
    <property type="component" value="Unassembled WGS sequence"/>
</dbReference>
<protein>
    <submittedName>
        <fullName evidence="10">Molybdenum transport ATP-binding protein ModC</fullName>
    </submittedName>
</protein>
<evidence type="ECO:0000256" key="2">
    <source>
        <dbReference type="ARBA" id="ARBA00022475"/>
    </source>
</evidence>
<keyword evidence="6" id="KW-0408">Iron</keyword>
<dbReference type="InterPro" id="IPR003593">
    <property type="entry name" value="AAA+_ATPase"/>
</dbReference>
<gene>
    <name evidence="10" type="ORF">C900_04291</name>
</gene>
<dbReference type="PROSITE" id="PS00211">
    <property type="entry name" value="ABC_TRANSPORTER_1"/>
    <property type="match status" value="1"/>
</dbReference>
<proteinExistence type="predicted"/>
<keyword evidence="11" id="KW-1185">Reference proteome</keyword>
<dbReference type="InterPro" id="IPR027417">
    <property type="entry name" value="P-loop_NTPase"/>
</dbReference>
<dbReference type="InterPro" id="IPR003439">
    <property type="entry name" value="ABC_transporter-like_ATP-bd"/>
</dbReference>
<dbReference type="AlphaFoldDB" id="L8K0H9"/>
<dbReference type="GO" id="GO:0005524">
    <property type="term" value="F:ATP binding"/>
    <property type="evidence" value="ECO:0007669"/>
    <property type="project" value="UniProtKB-KW"/>
</dbReference>
<dbReference type="EMBL" id="AMZN01000006">
    <property type="protein sequence ID" value="ELR73439.1"/>
    <property type="molecule type" value="Genomic_DNA"/>
</dbReference>
<keyword evidence="8" id="KW-0472">Membrane</keyword>
<evidence type="ECO:0000313" key="10">
    <source>
        <dbReference type="EMBL" id="ELR73439.1"/>
    </source>
</evidence>
<sequence length="292" mass="32590">MIHISLQKILNTAQNLMTLNIELALERGQFATLYGASGAGKTSTLRMLAGLMKPDEGQIIVNDKTWVDTDKGINLPPQQRRVGLVFQDYALFPNMTVRKNLEYALTRRQKPDIVDELMDMIELSELQDRKPGTLSGGQKQRVALARALVQRPDILLLDEPLSALDSKIRIKLQDYLQKVHRQYGLTTILVSHDIPEVFKLSDQVYVLEDGVVARQGSPAEVFGYGQMSGKFRFTGEVLEIRKEEVVYIVTVLIGTNVVKVIAQESEIAGLKVGDQVMVASKAFNPVIQRVGE</sequence>
<accession>L8K0H9</accession>